<gene>
    <name evidence="1" type="ORF">SDC9_159015</name>
</gene>
<protein>
    <submittedName>
        <fullName evidence="1">Uncharacterized protein</fullName>
    </submittedName>
</protein>
<dbReference type="EMBL" id="VSSQ01057950">
    <property type="protein sequence ID" value="MPN11708.1"/>
    <property type="molecule type" value="Genomic_DNA"/>
</dbReference>
<dbReference type="AlphaFoldDB" id="A0A645FBG8"/>
<name>A0A645FBG8_9ZZZZ</name>
<comment type="caution">
    <text evidence="1">The sequence shown here is derived from an EMBL/GenBank/DDBJ whole genome shotgun (WGS) entry which is preliminary data.</text>
</comment>
<proteinExistence type="predicted"/>
<organism evidence="1">
    <name type="scientific">bioreactor metagenome</name>
    <dbReference type="NCBI Taxonomy" id="1076179"/>
    <lineage>
        <taxon>unclassified sequences</taxon>
        <taxon>metagenomes</taxon>
        <taxon>ecological metagenomes</taxon>
    </lineage>
</organism>
<evidence type="ECO:0000313" key="1">
    <source>
        <dbReference type="EMBL" id="MPN11708.1"/>
    </source>
</evidence>
<sequence length="145" mass="16942">MFRHLCHPGRMARRKFTAKIDQVRNDLRQPYHIVKAQAYHRHQPLGQPVQRVCRRKVKPDIFFSYQVCQRIHLLGHKFTPAHRLHLGKNAGQLRQDIAPCRQPNAHAVCQVQQVRPTRHRLPLPVAARPVCPRHMVAADQRLCTL</sequence>
<accession>A0A645FBG8</accession>
<reference evidence="1" key="1">
    <citation type="submission" date="2019-08" db="EMBL/GenBank/DDBJ databases">
        <authorList>
            <person name="Kucharzyk K."/>
            <person name="Murdoch R.W."/>
            <person name="Higgins S."/>
            <person name="Loffler F."/>
        </authorList>
    </citation>
    <scope>NUCLEOTIDE SEQUENCE</scope>
</reference>